<dbReference type="Pfam" id="PF17645">
    <property type="entry name" value="Amdase"/>
    <property type="match status" value="1"/>
</dbReference>
<dbReference type="RefSeq" id="WP_198880044.1">
    <property type="nucleotide sequence ID" value="NZ_JAEKJA010000001.1"/>
</dbReference>
<dbReference type="EMBL" id="JAEKJA010000001">
    <property type="protein sequence ID" value="MBJ3774143.1"/>
    <property type="molecule type" value="Genomic_DNA"/>
</dbReference>
<sequence length="227" mass="24216">MSAPTRPHRIGLIVPSSNTVMENDLHRSLPKERFTVHTSRMYLVTTTREAEIEMIEAYAPKAAEDVGTADLDLLVFGCTSAGSLFGLDYDRKVCAGLGERAKAPVLGTISAVSEALDRRAFARIAVITPYIDDLTQAVADAATAPGREVVAAHGMGIHVNVALADPTPEDILAFAKDRLAGEMFDGIFVSCTNFRSLEAVPALEAAFGVPVVTSNRAVLEAIEARFA</sequence>
<evidence type="ECO:0000313" key="2">
    <source>
        <dbReference type="Proteomes" id="UP000609531"/>
    </source>
</evidence>
<gene>
    <name evidence="1" type="ORF">JCR33_00475</name>
</gene>
<organism evidence="1 2">
    <name type="scientific">Acuticoccus mangrovi</name>
    <dbReference type="NCBI Taxonomy" id="2796142"/>
    <lineage>
        <taxon>Bacteria</taxon>
        <taxon>Pseudomonadati</taxon>
        <taxon>Pseudomonadota</taxon>
        <taxon>Alphaproteobacteria</taxon>
        <taxon>Hyphomicrobiales</taxon>
        <taxon>Amorphaceae</taxon>
        <taxon>Acuticoccus</taxon>
    </lineage>
</organism>
<dbReference type="InterPro" id="IPR053714">
    <property type="entry name" value="Iso_Racemase_Enz_sf"/>
</dbReference>
<dbReference type="PIRSF" id="PIRSF015736">
    <property type="entry name" value="MI"/>
    <property type="match status" value="1"/>
</dbReference>
<comment type="caution">
    <text evidence="1">The sequence shown here is derived from an EMBL/GenBank/DDBJ whole genome shotgun (WGS) entry which is preliminary data.</text>
</comment>
<proteinExistence type="predicted"/>
<dbReference type="InterPro" id="IPR026286">
    <property type="entry name" value="MaiA/AMDase"/>
</dbReference>
<name>A0A934IKT6_9HYPH</name>
<dbReference type="PANTHER" id="PTHR40267:SF1">
    <property type="entry name" value="BLR3294 PROTEIN"/>
    <property type="match status" value="1"/>
</dbReference>
<reference evidence="1" key="1">
    <citation type="submission" date="2020-12" db="EMBL/GenBank/DDBJ databases">
        <title>Bacterial taxonomy.</title>
        <authorList>
            <person name="Pan X."/>
        </authorList>
    </citation>
    <scope>NUCLEOTIDE SEQUENCE</scope>
    <source>
        <strain evidence="1">B2012</strain>
    </source>
</reference>
<evidence type="ECO:0000313" key="1">
    <source>
        <dbReference type="EMBL" id="MBJ3774143.1"/>
    </source>
</evidence>
<keyword evidence="2" id="KW-1185">Reference proteome</keyword>
<dbReference type="AlphaFoldDB" id="A0A934IKT6"/>
<dbReference type="PANTHER" id="PTHR40267">
    <property type="entry name" value="BLR3294 PROTEIN"/>
    <property type="match status" value="1"/>
</dbReference>
<dbReference type="Proteomes" id="UP000609531">
    <property type="component" value="Unassembled WGS sequence"/>
</dbReference>
<accession>A0A934IKT6</accession>
<protein>
    <submittedName>
        <fullName evidence="1">Aspartate/glutamate racemase family protein</fullName>
    </submittedName>
</protein>
<dbReference type="Gene3D" id="3.40.50.12500">
    <property type="match status" value="1"/>
</dbReference>